<proteinExistence type="inferred from homology"/>
<comment type="similarity">
    <text evidence="1">Belongs to the peptidase S33 family.</text>
</comment>
<dbReference type="GO" id="GO:0072330">
    <property type="term" value="P:monocarboxylic acid biosynthetic process"/>
    <property type="evidence" value="ECO:0007669"/>
    <property type="project" value="UniProtKB-ARBA"/>
</dbReference>
<dbReference type="PRINTS" id="PR00412">
    <property type="entry name" value="EPOXHYDRLASE"/>
</dbReference>
<feature type="active site" description="Proton donor" evidence="4">
    <location>
        <position position="333"/>
    </location>
</feature>
<gene>
    <name evidence="6" type="ORF">N7532_012150</name>
</gene>
<dbReference type="Pfam" id="PF06441">
    <property type="entry name" value="EHN"/>
    <property type="match status" value="1"/>
</dbReference>
<dbReference type="RefSeq" id="XP_056469629.1">
    <property type="nucleotide sequence ID" value="XM_056624641.1"/>
</dbReference>
<accession>A0A9W9EJU0</accession>
<reference evidence="6" key="1">
    <citation type="submission" date="2022-11" db="EMBL/GenBank/DDBJ databases">
        <authorList>
            <person name="Petersen C."/>
        </authorList>
    </citation>
    <scope>NUCLEOTIDE SEQUENCE</scope>
    <source>
        <strain evidence="6">IBT 30761</strain>
    </source>
</reference>
<feature type="domain" description="Epoxide hydrolase N-terminal" evidence="5">
    <location>
        <begin position="31"/>
        <end position="143"/>
    </location>
</feature>
<evidence type="ECO:0000256" key="4">
    <source>
        <dbReference type="PIRSR" id="PIRSR001112-1"/>
    </source>
</evidence>
<protein>
    <recommendedName>
        <fullName evidence="5">Epoxide hydrolase N-terminal domain-containing protein</fullName>
    </recommendedName>
</protein>
<dbReference type="InterPro" id="IPR010497">
    <property type="entry name" value="Epoxide_hydro_N"/>
</dbReference>
<dbReference type="InterPro" id="IPR016292">
    <property type="entry name" value="Epoxide_hydrolase"/>
</dbReference>
<keyword evidence="3" id="KW-0378">Hydrolase</keyword>
<keyword evidence="2" id="KW-0058">Aromatic hydrocarbons catabolism</keyword>
<dbReference type="GO" id="GO:0017000">
    <property type="term" value="P:antibiotic biosynthetic process"/>
    <property type="evidence" value="ECO:0007669"/>
    <property type="project" value="UniProtKB-ARBA"/>
</dbReference>
<feature type="active site" description="Proton acceptor" evidence="4">
    <location>
        <position position="394"/>
    </location>
</feature>
<comment type="caution">
    <text evidence="6">The sequence shown here is derived from an EMBL/GenBank/DDBJ whole genome shotgun (WGS) entry which is preliminary data.</text>
</comment>
<dbReference type="Gene3D" id="3.40.50.1820">
    <property type="entry name" value="alpha/beta hydrolase"/>
    <property type="match status" value="1"/>
</dbReference>
<dbReference type="InterPro" id="IPR000639">
    <property type="entry name" value="Epox_hydrolase-like"/>
</dbReference>
<organism evidence="6 7">
    <name type="scientific">Penicillium argentinense</name>
    <dbReference type="NCBI Taxonomy" id="1131581"/>
    <lineage>
        <taxon>Eukaryota</taxon>
        <taxon>Fungi</taxon>
        <taxon>Dikarya</taxon>
        <taxon>Ascomycota</taxon>
        <taxon>Pezizomycotina</taxon>
        <taxon>Eurotiomycetes</taxon>
        <taxon>Eurotiomycetidae</taxon>
        <taxon>Eurotiales</taxon>
        <taxon>Aspergillaceae</taxon>
        <taxon>Penicillium</taxon>
    </lineage>
</organism>
<evidence type="ECO:0000313" key="6">
    <source>
        <dbReference type="EMBL" id="KAJ5083107.1"/>
    </source>
</evidence>
<dbReference type="AlphaFoldDB" id="A0A9W9EJU0"/>
<reference evidence="6" key="2">
    <citation type="journal article" date="2023" name="IMA Fungus">
        <title>Comparative genomic study of the Penicillium genus elucidates a diverse pangenome and 15 lateral gene transfer events.</title>
        <authorList>
            <person name="Petersen C."/>
            <person name="Sorensen T."/>
            <person name="Nielsen M.R."/>
            <person name="Sondergaard T.E."/>
            <person name="Sorensen J.L."/>
            <person name="Fitzpatrick D.A."/>
            <person name="Frisvad J.C."/>
            <person name="Nielsen K.L."/>
        </authorList>
    </citation>
    <scope>NUCLEOTIDE SEQUENCE</scope>
    <source>
        <strain evidence="6">IBT 30761</strain>
    </source>
</reference>
<evidence type="ECO:0000256" key="3">
    <source>
        <dbReference type="ARBA" id="ARBA00022801"/>
    </source>
</evidence>
<dbReference type="SUPFAM" id="SSF53474">
    <property type="entry name" value="alpha/beta-Hydrolases"/>
    <property type="match status" value="1"/>
</dbReference>
<evidence type="ECO:0000313" key="7">
    <source>
        <dbReference type="Proteomes" id="UP001149074"/>
    </source>
</evidence>
<dbReference type="PANTHER" id="PTHR21661:SF35">
    <property type="entry name" value="EPOXIDE HYDROLASE"/>
    <property type="match status" value="1"/>
</dbReference>
<dbReference type="GO" id="GO:0004301">
    <property type="term" value="F:epoxide hydrolase activity"/>
    <property type="evidence" value="ECO:0007669"/>
    <property type="project" value="TreeGrafter"/>
</dbReference>
<dbReference type="GO" id="GO:0097176">
    <property type="term" value="P:epoxide metabolic process"/>
    <property type="evidence" value="ECO:0007669"/>
    <property type="project" value="TreeGrafter"/>
</dbReference>
<dbReference type="PANTHER" id="PTHR21661">
    <property type="entry name" value="EPOXIDE HYDROLASE 1-RELATED"/>
    <property type="match status" value="1"/>
</dbReference>
<dbReference type="OrthoDB" id="4264868at2759"/>
<feature type="active site" description="Nucleophile" evidence="4">
    <location>
        <position position="207"/>
    </location>
</feature>
<evidence type="ECO:0000256" key="2">
    <source>
        <dbReference type="ARBA" id="ARBA00022797"/>
    </source>
</evidence>
<evidence type="ECO:0000256" key="1">
    <source>
        <dbReference type="ARBA" id="ARBA00010088"/>
    </source>
</evidence>
<dbReference type="PIRSF" id="PIRSF001112">
    <property type="entry name" value="Epoxide_hydrolase"/>
    <property type="match status" value="1"/>
</dbReference>
<name>A0A9W9EJU0_9EURO</name>
<dbReference type="EMBL" id="JAPQKI010000011">
    <property type="protein sequence ID" value="KAJ5083107.1"/>
    <property type="molecule type" value="Genomic_DNA"/>
</dbReference>
<sequence length="415" mass="46721">MSPVAASAATPVQQSKYAGLNFSFPDTRSPQRFNLNVNQDFVDYAIRKVHDYRPSPVFSSSWTAEGPPAGALTSLADYWAKTYDWRKVEKQMNEQFAHYATTVPGNGDYTAPIPLHFVHERSNDNAATPLLLIHGWASTHLEWSRVIEPLTHGSNNKSFHIVAVDLPGFGFSPAATMPGLRAREIGRAFDALMKQLGYEKYGIVTTDLGWLIGMWMVEDVHDSIVGHFTDFFLVPASESDLARQARGETTEEENNFMATAAEWFTKHASYATVMNQKPSAISFAFTDSPVGFAGWLWDLKYGSSDGYLYEHEELITDTMLQWIQPPYHAIRAYSDMNQPDQVMLPRSNIPTGVTQWGGVNGPFTSLAKWPLTPRTWIERMAPVTYFKRHDFGGHWPAVTHPNLWVNDVVEFFSSL</sequence>
<dbReference type="GeneID" id="81363620"/>
<dbReference type="Proteomes" id="UP001149074">
    <property type="component" value="Unassembled WGS sequence"/>
</dbReference>
<keyword evidence="7" id="KW-1185">Reference proteome</keyword>
<evidence type="ECO:0000259" key="5">
    <source>
        <dbReference type="Pfam" id="PF06441"/>
    </source>
</evidence>
<dbReference type="InterPro" id="IPR029058">
    <property type="entry name" value="AB_hydrolase_fold"/>
</dbReference>